<gene>
    <name evidence="9" type="ORF">U9M48_028869</name>
</gene>
<protein>
    <submittedName>
        <fullName evidence="9">Uncharacterized protein</fullName>
    </submittedName>
</protein>
<organism evidence="9 10">
    <name type="scientific">Paspalum notatum var. saurae</name>
    <dbReference type="NCBI Taxonomy" id="547442"/>
    <lineage>
        <taxon>Eukaryota</taxon>
        <taxon>Viridiplantae</taxon>
        <taxon>Streptophyta</taxon>
        <taxon>Embryophyta</taxon>
        <taxon>Tracheophyta</taxon>
        <taxon>Spermatophyta</taxon>
        <taxon>Magnoliopsida</taxon>
        <taxon>Liliopsida</taxon>
        <taxon>Poales</taxon>
        <taxon>Poaceae</taxon>
        <taxon>PACMAD clade</taxon>
        <taxon>Panicoideae</taxon>
        <taxon>Andropogonodae</taxon>
        <taxon>Paspaleae</taxon>
        <taxon>Paspalinae</taxon>
        <taxon>Paspalum</taxon>
    </lineage>
</organism>
<dbReference type="Pfam" id="PF08284">
    <property type="entry name" value="RVP_2"/>
    <property type="match status" value="1"/>
</dbReference>
<evidence type="ECO:0000256" key="5">
    <source>
        <dbReference type="ARBA" id="ARBA00023268"/>
    </source>
</evidence>
<evidence type="ECO:0000313" key="10">
    <source>
        <dbReference type="Proteomes" id="UP001341281"/>
    </source>
</evidence>
<dbReference type="Pfam" id="PF17919">
    <property type="entry name" value="RT_RNaseH_2"/>
    <property type="match status" value="1"/>
</dbReference>
<dbReference type="Gene3D" id="3.10.20.370">
    <property type="match status" value="1"/>
</dbReference>
<evidence type="ECO:0000256" key="3">
    <source>
        <dbReference type="ARBA" id="ARBA00022722"/>
    </source>
</evidence>
<keyword evidence="4" id="KW-0255">Endonuclease</keyword>
<dbReference type="GO" id="GO:0003676">
    <property type="term" value="F:nucleic acid binding"/>
    <property type="evidence" value="ECO:0007669"/>
    <property type="project" value="InterPro"/>
</dbReference>
<dbReference type="InterPro" id="IPR041577">
    <property type="entry name" value="RT_RNaseH_2"/>
</dbReference>
<dbReference type="CDD" id="cd00303">
    <property type="entry name" value="retropepsin_like"/>
    <property type="match status" value="1"/>
</dbReference>
<feature type="region of interest" description="Disordered" evidence="6">
    <location>
        <begin position="895"/>
        <end position="922"/>
    </location>
</feature>
<dbReference type="Gene3D" id="2.40.70.10">
    <property type="entry name" value="Acid Proteases"/>
    <property type="match status" value="1"/>
</dbReference>
<dbReference type="FunFam" id="3.30.70.270:FF:000020">
    <property type="entry name" value="Transposon Tf2-6 polyprotein-like Protein"/>
    <property type="match status" value="1"/>
</dbReference>
<keyword evidence="10" id="KW-1185">Reference proteome</keyword>
<feature type="domain" description="Reverse transcriptase/retrotransposon-derived protein RNase H-like" evidence="7">
    <location>
        <begin position="503"/>
        <end position="597"/>
    </location>
</feature>
<dbReference type="InterPro" id="IPR016197">
    <property type="entry name" value="Chromo-like_dom_sf"/>
</dbReference>
<dbReference type="Gene3D" id="3.30.70.270">
    <property type="match status" value="1"/>
</dbReference>
<dbReference type="InterPro" id="IPR021109">
    <property type="entry name" value="Peptidase_aspartic_dom_sf"/>
</dbReference>
<evidence type="ECO:0000313" key="9">
    <source>
        <dbReference type="EMBL" id="WVZ81498.1"/>
    </source>
</evidence>
<keyword evidence="5" id="KW-0511">Multifunctional enzyme</keyword>
<dbReference type="InterPro" id="IPR036397">
    <property type="entry name" value="RNaseH_sf"/>
</dbReference>
<dbReference type="GO" id="GO:0016779">
    <property type="term" value="F:nucleotidyltransferase activity"/>
    <property type="evidence" value="ECO:0007669"/>
    <property type="project" value="UniProtKB-KW"/>
</dbReference>
<dbReference type="CDD" id="cd09274">
    <property type="entry name" value="RNase_HI_RT_Ty3"/>
    <property type="match status" value="1"/>
</dbReference>
<dbReference type="GO" id="GO:0004519">
    <property type="term" value="F:endonuclease activity"/>
    <property type="evidence" value="ECO:0007669"/>
    <property type="project" value="UniProtKB-KW"/>
</dbReference>
<dbReference type="Gene3D" id="1.10.340.70">
    <property type="match status" value="1"/>
</dbReference>
<dbReference type="Gene3D" id="3.30.420.10">
    <property type="entry name" value="Ribonuclease H-like superfamily/Ribonuclease H"/>
    <property type="match status" value="1"/>
</dbReference>
<evidence type="ECO:0000256" key="1">
    <source>
        <dbReference type="ARBA" id="ARBA00022679"/>
    </source>
</evidence>
<evidence type="ECO:0000256" key="6">
    <source>
        <dbReference type="SAM" id="MobiDB-lite"/>
    </source>
</evidence>
<dbReference type="Proteomes" id="UP001341281">
    <property type="component" value="Chromosome 06"/>
</dbReference>
<dbReference type="PANTHER" id="PTHR37984">
    <property type="entry name" value="PROTEIN CBG26694"/>
    <property type="match status" value="1"/>
</dbReference>
<feature type="domain" description="Integrase zinc-binding" evidence="8">
    <location>
        <begin position="717"/>
        <end position="770"/>
    </location>
</feature>
<sequence length="922" mass="102773">MDALQQTGTVAEYQEQFEKLAHGILLYNPAFDDVYFVTRFLGGLKESIRAPIALHRPQNVDTASALALLQEEELAQAKSKAVFRGSTDKLKTVHRKDEGVPSQRSVSDDKFAALKAFRKANGLCFKCGGKWGLNHACPKQIPLHVVEELLEVFQLGETSTSDPGEEEDPTEEVVLSVTSPPHVGSTRKTMKLLGHIGKHQVLILVDSGSVGTFISEQLVSRLKLATEPCDNAVFKAADGGLMQCTQKVSGVQWFVQGHTSTSDARVLPLKCFDMILGEDWLEEMSPMWVDWRQKLMRFDYQGKRVALQGVHENLKQCLPIAARKVKGLLRRDAITHCVQWSPHLLPDSGFLDNELCSISTVEASEIPAPVQQLLNEYDHLFATPTALHPRRPADHSIPLMPDAQPVKSLMNQIFASLLRKGVLVFNDDILKQVEYLGHVISAAGVATDPSKIAAVLNWPTPTTVKELQEFLGLTGYYRKFIQHYAMVSRPLTLLLKKGVPFVWTPETAEAFQLLQQKLVTAPVLALPDLSKPFVLETDACNIGVGAVLMQEGHPVAFMSKPLGIRNQALSVYEKECLAILLAVDKWRPYLQHRPFVIRTDHRSLLHLTEQRVTSRLQHKALIKLMDLQFSIQYKKGITNAAADALSRCPLQQEVSSVSESIPSWIQKLKEGYADDAAAQQLLTELSVDPQHDKGFSLDQGVLRYKGRVWVGNNSLAQQHILQALHDNGLGGHSGITATYHRIKQLFAWPHLKRTVTEFVQACTVCQQAKTEHVKLPSLLQPLPVPTQAWEVVSMDFIEGLPSSDRYNAILMVIDKFTKYGHFVPLVHPFTALKVAEVYMSQQVSPDLSSVCTDPLQPLVPERILQQRLFPKGTSMISLVLVQWSSLPPEMSTWEEEQDVRRRFPTSPASGQAGIQERGNVTV</sequence>
<dbReference type="SUPFAM" id="SSF50630">
    <property type="entry name" value="Acid proteases"/>
    <property type="match status" value="1"/>
</dbReference>
<keyword evidence="2" id="KW-0548">Nucleotidyltransferase</keyword>
<evidence type="ECO:0000259" key="8">
    <source>
        <dbReference type="Pfam" id="PF17921"/>
    </source>
</evidence>
<dbReference type="Pfam" id="PF17921">
    <property type="entry name" value="Integrase_H2C2"/>
    <property type="match status" value="1"/>
</dbReference>
<dbReference type="SUPFAM" id="SSF53098">
    <property type="entry name" value="Ribonuclease H-like"/>
    <property type="match status" value="1"/>
</dbReference>
<feature type="region of interest" description="Disordered" evidence="6">
    <location>
        <begin position="157"/>
        <end position="182"/>
    </location>
</feature>
<keyword evidence="3" id="KW-0540">Nuclease</keyword>
<evidence type="ECO:0000256" key="2">
    <source>
        <dbReference type="ARBA" id="ARBA00022695"/>
    </source>
</evidence>
<evidence type="ECO:0000256" key="4">
    <source>
        <dbReference type="ARBA" id="ARBA00022759"/>
    </source>
</evidence>
<dbReference type="InterPro" id="IPR041588">
    <property type="entry name" value="Integrase_H2C2"/>
</dbReference>
<dbReference type="PANTHER" id="PTHR37984:SF5">
    <property type="entry name" value="PROTEIN NYNRIN-LIKE"/>
    <property type="match status" value="1"/>
</dbReference>
<dbReference type="EMBL" id="CP144750">
    <property type="protein sequence ID" value="WVZ81498.1"/>
    <property type="molecule type" value="Genomic_DNA"/>
</dbReference>
<evidence type="ECO:0000259" key="7">
    <source>
        <dbReference type="Pfam" id="PF17919"/>
    </source>
</evidence>
<dbReference type="SUPFAM" id="SSF54160">
    <property type="entry name" value="Chromo domain-like"/>
    <property type="match status" value="1"/>
</dbReference>
<accession>A0AAQ3TXM1</accession>
<dbReference type="InterPro" id="IPR050951">
    <property type="entry name" value="Retrovirus_Pol_polyprotein"/>
</dbReference>
<name>A0AAQ3TXM1_PASNO</name>
<dbReference type="InterPro" id="IPR043502">
    <property type="entry name" value="DNA/RNA_pol_sf"/>
</dbReference>
<dbReference type="AlphaFoldDB" id="A0AAQ3TXM1"/>
<keyword evidence="4" id="KW-0378">Hydrolase</keyword>
<keyword evidence="1" id="KW-0808">Transferase</keyword>
<dbReference type="InterPro" id="IPR012337">
    <property type="entry name" value="RNaseH-like_sf"/>
</dbReference>
<reference evidence="9 10" key="1">
    <citation type="submission" date="2024-02" db="EMBL/GenBank/DDBJ databases">
        <title>High-quality chromosome-scale genome assembly of Pensacola bahiagrass (Paspalum notatum Flugge var. saurae).</title>
        <authorList>
            <person name="Vega J.M."/>
            <person name="Podio M."/>
            <person name="Orjuela J."/>
            <person name="Siena L.A."/>
            <person name="Pessino S.C."/>
            <person name="Combes M.C."/>
            <person name="Mariac C."/>
            <person name="Albertini E."/>
            <person name="Pupilli F."/>
            <person name="Ortiz J.P.A."/>
            <person name="Leblanc O."/>
        </authorList>
    </citation>
    <scope>NUCLEOTIDE SEQUENCE [LARGE SCALE GENOMIC DNA]</scope>
    <source>
        <strain evidence="9">R1</strain>
        <tissue evidence="9">Leaf</tissue>
    </source>
</reference>
<dbReference type="InterPro" id="IPR043128">
    <property type="entry name" value="Rev_trsase/Diguanyl_cyclase"/>
</dbReference>
<proteinExistence type="predicted"/>
<dbReference type="SUPFAM" id="SSF56672">
    <property type="entry name" value="DNA/RNA polymerases"/>
    <property type="match status" value="1"/>
</dbReference>